<dbReference type="RefSeq" id="WP_239884944.1">
    <property type="nucleotide sequence ID" value="NZ_JAJAXE010000037.1"/>
</dbReference>
<protein>
    <submittedName>
        <fullName evidence="1">Uncharacterized protein</fullName>
    </submittedName>
</protein>
<evidence type="ECO:0000313" key="2">
    <source>
        <dbReference type="Proteomes" id="UP001200247"/>
    </source>
</evidence>
<proteinExistence type="predicted"/>
<comment type="caution">
    <text evidence="1">The sequence shown here is derived from an EMBL/GenBank/DDBJ whole genome shotgun (WGS) entry which is preliminary data.</text>
</comment>
<name>A0ABD4SR84_9NEIS</name>
<dbReference type="Proteomes" id="UP001200247">
    <property type="component" value="Unassembled WGS sequence"/>
</dbReference>
<gene>
    <name evidence="1" type="ORF">LH440_10260</name>
</gene>
<dbReference type="AlphaFoldDB" id="A0ABD4SR84"/>
<accession>A0ABD4SR84</accession>
<organism evidence="1 2">
    <name type="scientific">Laribacter hongkongensis</name>
    <dbReference type="NCBI Taxonomy" id="168471"/>
    <lineage>
        <taxon>Bacteria</taxon>
        <taxon>Pseudomonadati</taxon>
        <taxon>Pseudomonadota</taxon>
        <taxon>Betaproteobacteria</taxon>
        <taxon>Neisseriales</taxon>
        <taxon>Aquaspirillaceae</taxon>
        <taxon>Laribacter</taxon>
    </lineage>
</organism>
<sequence length="78" mass="9090">MTAPAAPAMPARFLRNPESMKTVRKTMPLPLQHDRQKMVQGSLPCRWRPVFRYKNLSFFYLTTPITNGRIFQNLITPI</sequence>
<evidence type="ECO:0000313" key="1">
    <source>
        <dbReference type="EMBL" id="MCG9026275.1"/>
    </source>
</evidence>
<reference evidence="1 2" key="1">
    <citation type="submission" date="2021-10" db="EMBL/GenBank/DDBJ databases">
        <title>Whole-genome sequencing analysis of Laribacter hongkongensis: virulence gene profiles, carbohydrate-active enzyme prediction, and antimicrobial resistance characterization.</title>
        <authorList>
            <person name="Yuan P."/>
            <person name="Zhan Y."/>
            <person name="Chen D."/>
        </authorList>
    </citation>
    <scope>NUCLEOTIDE SEQUENCE [LARGE SCALE GENOMIC DNA]</scope>
    <source>
        <strain evidence="1 2">W67</strain>
    </source>
</reference>
<dbReference type="EMBL" id="JAJAXM010000017">
    <property type="protein sequence ID" value="MCG9026275.1"/>
    <property type="molecule type" value="Genomic_DNA"/>
</dbReference>